<evidence type="ECO:0000256" key="7">
    <source>
        <dbReference type="ARBA" id="ARBA00023015"/>
    </source>
</evidence>
<dbReference type="SMART" id="SM00355">
    <property type="entry name" value="ZnF_C2H2"/>
    <property type="match status" value="4"/>
</dbReference>
<accession>A0A8C8AC78</accession>
<evidence type="ECO:0000256" key="1">
    <source>
        <dbReference type="ARBA" id="ARBA00004123"/>
    </source>
</evidence>
<keyword evidence="8" id="KW-0238">DNA-binding</keyword>
<evidence type="ECO:0000256" key="11">
    <source>
        <dbReference type="PROSITE-ProRule" id="PRU00042"/>
    </source>
</evidence>
<dbReference type="GO" id="GO:0000978">
    <property type="term" value="F:RNA polymerase II cis-regulatory region sequence-specific DNA binding"/>
    <property type="evidence" value="ECO:0007669"/>
    <property type="project" value="TreeGrafter"/>
</dbReference>
<feature type="region of interest" description="Disordered" evidence="12">
    <location>
        <begin position="34"/>
        <end position="94"/>
    </location>
</feature>
<sequence length="443" mass="50301">IIDGGPTTGTRCLNRENGGRTRKKIVGGKLLCKHQEPMLEQGRSVRSPPPEEEGGRQGLGGAQVPLGLKAQKNADGRGHAGHEKEEKGREGAEQAETWSRWLLFMCLKTPQLSPFGLPTGAGTDKQKKKQCQPREEQRGMLQGREGETQSPTVDVEHDGQQQPDDTQGSHRQREPRKCSFKGTYNENRQEDTTQPWSRSSVKDHKCEVCGNVFSRKSNLKSHEQIHTGEKPFKCRYCGKSFSRKWNVLCHQKRHTNEKPIACTKCGKHFAFSSNLLSQQQIQRGDRQFTCWHCGNRFWQKFHDLSHQESCPNVRVTDGLCIFHVILLSREKEEYKCEHCGEIFTSQSNLSGHQQIHRGEKPFKCQECGKSFTERSILLCHQRTHTKNCHGHTYTRSSISLHTCKPYPGYRQGTWCRLSGCSVGLSTHPAAPCSAVLCVERLWR</sequence>
<comment type="subcellular location">
    <subcellularLocation>
        <location evidence="1">Nucleus</location>
    </subcellularLocation>
</comment>
<dbReference type="PROSITE" id="PS50157">
    <property type="entry name" value="ZINC_FINGER_C2H2_2"/>
    <property type="match status" value="5"/>
</dbReference>
<feature type="domain" description="C2H2-type" evidence="13">
    <location>
        <begin position="362"/>
        <end position="385"/>
    </location>
</feature>
<evidence type="ECO:0000256" key="3">
    <source>
        <dbReference type="ARBA" id="ARBA00022723"/>
    </source>
</evidence>
<feature type="compositionally biased region" description="Basic and acidic residues" evidence="12">
    <location>
        <begin position="167"/>
        <end position="177"/>
    </location>
</feature>
<evidence type="ECO:0000313" key="14">
    <source>
        <dbReference type="Ensembl" id="ENSOSUP00000004146.1"/>
    </source>
</evidence>
<evidence type="ECO:0000256" key="5">
    <source>
        <dbReference type="ARBA" id="ARBA00022771"/>
    </source>
</evidence>
<feature type="domain" description="C2H2-type" evidence="13">
    <location>
        <begin position="232"/>
        <end position="259"/>
    </location>
</feature>
<name>A0A8C8AC78_9STRI</name>
<feature type="compositionally biased region" description="Polar residues" evidence="12">
    <location>
        <begin position="182"/>
        <end position="198"/>
    </location>
</feature>
<dbReference type="InterPro" id="IPR013087">
    <property type="entry name" value="Znf_C2H2_type"/>
</dbReference>
<dbReference type="GO" id="GO:0000981">
    <property type="term" value="F:DNA-binding transcription factor activity, RNA polymerase II-specific"/>
    <property type="evidence" value="ECO:0007669"/>
    <property type="project" value="TreeGrafter"/>
</dbReference>
<dbReference type="Proteomes" id="UP000694552">
    <property type="component" value="Unplaced"/>
</dbReference>
<evidence type="ECO:0000256" key="4">
    <source>
        <dbReference type="ARBA" id="ARBA00022737"/>
    </source>
</evidence>
<dbReference type="Pfam" id="PF00096">
    <property type="entry name" value="zf-C2H2"/>
    <property type="match status" value="2"/>
</dbReference>
<reference evidence="14" key="1">
    <citation type="submission" date="2025-08" db="UniProtKB">
        <authorList>
            <consortium name="Ensembl"/>
        </authorList>
    </citation>
    <scope>IDENTIFICATION</scope>
</reference>
<evidence type="ECO:0000259" key="13">
    <source>
        <dbReference type="PROSITE" id="PS50157"/>
    </source>
</evidence>
<feature type="domain" description="C2H2-type" evidence="13">
    <location>
        <begin position="260"/>
        <end position="287"/>
    </location>
</feature>
<keyword evidence="15" id="KW-1185">Reference proteome</keyword>
<keyword evidence="9" id="KW-0804">Transcription</keyword>
<dbReference type="Ensembl" id="ENSOSUT00000004283.1">
    <property type="protein sequence ID" value="ENSOSUP00000004146.1"/>
    <property type="gene ID" value="ENSOSUG00000003037.1"/>
</dbReference>
<dbReference type="GO" id="GO:0008270">
    <property type="term" value="F:zinc ion binding"/>
    <property type="evidence" value="ECO:0007669"/>
    <property type="project" value="UniProtKB-KW"/>
</dbReference>
<keyword evidence="3" id="KW-0479">Metal-binding</keyword>
<evidence type="ECO:0000256" key="6">
    <source>
        <dbReference type="ARBA" id="ARBA00022833"/>
    </source>
</evidence>
<reference evidence="14" key="2">
    <citation type="submission" date="2025-09" db="UniProtKB">
        <authorList>
            <consortium name="Ensembl"/>
        </authorList>
    </citation>
    <scope>IDENTIFICATION</scope>
</reference>
<feature type="domain" description="C2H2-type" evidence="13">
    <location>
        <begin position="204"/>
        <end position="231"/>
    </location>
</feature>
<organism evidence="14 15">
    <name type="scientific">Otus sunia</name>
    <name type="common">Oriental scops-owl</name>
    <dbReference type="NCBI Taxonomy" id="257818"/>
    <lineage>
        <taxon>Eukaryota</taxon>
        <taxon>Metazoa</taxon>
        <taxon>Chordata</taxon>
        <taxon>Craniata</taxon>
        <taxon>Vertebrata</taxon>
        <taxon>Euteleostomi</taxon>
        <taxon>Archelosauria</taxon>
        <taxon>Archosauria</taxon>
        <taxon>Dinosauria</taxon>
        <taxon>Saurischia</taxon>
        <taxon>Theropoda</taxon>
        <taxon>Coelurosauria</taxon>
        <taxon>Aves</taxon>
        <taxon>Neognathae</taxon>
        <taxon>Neoaves</taxon>
        <taxon>Telluraves</taxon>
        <taxon>Strigiformes</taxon>
        <taxon>Strigidae</taxon>
        <taxon>Otus</taxon>
    </lineage>
</organism>
<evidence type="ECO:0000256" key="2">
    <source>
        <dbReference type="ARBA" id="ARBA00006991"/>
    </source>
</evidence>
<keyword evidence="4" id="KW-0677">Repeat</keyword>
<feature type="compositionally biased region" description="Basic and acidic residues" evidence="12">
    <location>
        <begin position="72"/>
        <end position="92"/>
    </location>
</feature>
<dbReference type="FunFam" id="3.30.160.60:FF:000555">
    <property type="entry name" value="Zinc finger protein 1 homolog"/>
    <property type="match status" value="1"/>
</dbReference>
<keyword evidence="6" id="KW-0862">Zinc</keyword>
<dbReference type="FunFam" id="3.30.160.60:FF:000761">
    <property type="entry name" value="Zinc finger protein 449"/>
    <property type="match status" value="1"/>
</dbReference>
<evidence type="ECO:0000313" key="15">
    <source>
        <dbReference type="Proteomes" id="UP000694552"/>
    </source>
</evidence>
<protein>
    <recommendedName>
        <fullName evidence="13">C2H2-type domain-containing protein</fullName>
    </recommendedName>
</protein>
<keyword evidence="7" id="KW-0805">Transcription regulation</keyword>
<dbReference type="FunFam" id="3.30.160.60:FF:001156">
    <property type="entry name" value="Zinc finger protein 407"/>
    <property type="match status" value="1"/>
</dbReference>
<evidence type="ECO:0000256" key="10">
    <source>
        <dbReference type="ARBA" id="ARBA00023242"/>
    </source>
</evidence>
<dbReference type="PANTHER" id="PTHR24384">
    <property type="entry name" value="FINGER PUTATIVE TRANSCRIPTION FACTOR FAMILY-RELATED"/>
    <property type="match status" value="1"/>
</dbReference>
<proteinExistence type="inferred from homology"/>
<dbReference type="InterPro" id="IPR036236">
    <property type="entry name" value="Znf_C2H2_sf"/>
</dbReference>
<feature type="region of interest" description="Disordered" evidence="12">
    <location>
        <begin position="115"/>
        <end position="198"/>
    </location>
</feature>
<evidence type="ECO:0000256" key="8">
    <source>
        <dbReference type="ARBA" id="ARBA00023125"/>
    </source>
</evidence>
<dbReference type="GO" id="GO:0005634">
    <property type="term" value="C:nucleus"/>
    <property type="evidence" value="ECO:0007669"/>
    <property type="project" value="UniProtKB-SubCell"/>
</dbReference>
<feature type="domain" description="C2H2-type" evidence="13">
    <location>
        <begin position="334"/>
        <end position="361"/>
    </location>
</feature>
<evidence type="ECO:0000256" key="9">
    <source>
        <dbReference type="ARBA" id="ARBA00023163"/>
    </source>
</evidence>
<dbReference type="SUPFAM" id="SSF57667">
    <property type="entry name" value="beta-beta-alpha zinc fingers"/>
    <property type="match status" value="3"/>
</dbReference>
<keyword evidence="10" id="KW-0539">Nucleus</keyword>
<dbReference type="PANTHER" id="PTHR24384:SF196">
    <property type="entry name" value="ZINC FINGER AND BTB DOMAIN-CONTAINING PROTEIN 11"/>
    <property type="match status" value="1"/>
</dbReference>
<evidence type="ECO:0000256" key="12">
    <source>
        <dbReference type="SAM" id="MobiDB-lite"/>
    </source>
</evidence>
<dbReference type="InterPro" id="IPR050752">
    <property type="entry name" value="C2H2-ZF_domain"/>
</dbReference>
<dbReference type="PROSITE" id="PS00028">
    <property type="entry name" value="ZINC_FINGER_C2H2_1"/>
    <property type="match status" value="4"/>
</dbReference>
<keyword evidence="5 11" id="KW-0863">Zinc-finger</keyword>
<comment type="similarity">
    <text evidence="2">Belongs to the krueppel C2H2-type zinc-finger protein family.</text>
</comment>
<dbReference type="Gene3D" id="3.30.160.60">
    <property type="entry name" value="Classic Zinc Finger"/>
    <property type="match status" value="5"/>
</dbReference>
<dbReference type="AlphaFoldDB" id="A0A8C8AC78"/>